<reference evidence="1" key="1">
    <citation type="journal article" date="2020" name="mSystems">
        <title>Genome- and Community-Level Interaction Insights into Carbon Utilization and Element Cycling Functions of Hydrothermarchaeota in Hydrothermal Sediment.</title>
        <authorList>
            <person name="Zhou Z."/>
            <person name="Liu Y."/>
            <person name="Xu W."/>
            <person name="Pan J."/>
            <person name="Luo Z.H."/>
            <person name="Li M."/>
        </authorList>
    </citation>
    <scope>NUCLEOTIDE SEQUENCE [LARGE SCALE GENOMIC DNA]</scope>
    <source>
        <strain evidence="1">SpSt-413</strain>
    </source>
</reference>
<comment type="caution">
    <text evidence="1">The sequence shown here is derived from an EMBL/GenBank/DDBJ whole genome shotgun (WGS) entry which is preliminary data.</text>
</comment>
<accession>A0A7C4AHM2</accession>
<sequence>MIQADLTDIFAEYEALMAEVDAVFDKIKAACPQEVRCELSCADCCHAPFDITLVEAMYINKAFNERFPKGDARFDMIDAANRSDREHYRLKHRAWKAHKAGVPDEKIIEDFARERIRCAMLAKDDKCLLYDCRPLTCRLYGAPLNIGGAMRVCGKSGFAPGGKYPAVNIAKLQDRLFALSAKLAERVEAKHDYLKDMLVPVSMAMLTSYDDVFFGLAEAKED</sequence>
<dbReference type="AlphaFoldDB" id="A0A7C4AHM2"/>
<dbReference type="EMBL" id="DSRP01000590">
    <property type="protein sequence ID" value="HGG92986.1"/>
    <property type="molecule type" value="Genomic_DNA"/>
</dbReference>
<evidence type="ECO:0000313" key="1">
    <source>
        <dbReference type="EMBL" id="HGG92986.1"/>
    </source>
</evidence>
<proteinExistence type="predicted"/>
<name>A0A7C4AHM2_9BACT</name>
<protein>
    <submittedName>
        <fullName evidence="1">YkgJ family cysteine cluster protein</fullName>
    </submittedName>
</protein>
<organism evidence="1">
    <name type="scientific">Fundidesulfovibrio putealis</name>
    <dbReference type="NCBI Taxonomy" id="270496"/>
    <lineage>
        <taxon>Bacteria</taxon>
        <taxon>Pseudomonadati</taxon>
        <taxon>Thermodesulfobacteriota</taxon>
        <taxon>Desulfovibrionia</taxon>
        <taxon>Desulfovibrionales</taxon>
        <taxon>Desulfovibrionaceae</taxon>
        <taxon>Fundidesulfovibrio</taxon>
    </lineage>
</organism>
<gene>
    <name evidence="1" type="ORF">ENR59_08575</name>
</gene>